<protein>
    <submittedName>
        <fullName evidence="2">Uncharacterized protein</fullName>
    </submittedName>
</protein>
<evidence type="ECO:0000256" key="1">
    <source>
        <dbReference type="SAM" id="MobiDB-lite"/>
    </source>
</evidence>
<feature type="compositionally biased region" description="Polar residues" evidence="1">
    <location>
        <begin position="245"/>
        <end position="254"/>
    </location>
</feature>
<dbReference type="VEuPathDB" id="FungiDB:BCV72DRAFT_299661"/>
<name>A0A1X0S4Z6_RHIZD</name>
<accession>A0A1X0S4Z6</accession>
<sequence>MSDINNDALALFKRLQIEERARKDEERHGPELPLEISKYLDSTPAYELKEEFTRFKKQVAKHRNDNWNKQHQVNKELIPGFRKWKTDTHQVIASIYKYSENTIIQARATTEIYEQLLYLQGKIQLENPEDKEIFDGTIDQAAKLATLGFGQAKFQDNDARNYATKAFRLPASMQLKESHLKRIEQTTLLTKNLWQTSTKPDFSKRRFRGPNRDYIRFNTRPFGGDFHQRGSGRGSRFTSSTSSTNTPTDNNQQQ</sequence>
<proteinExistence type="predicted"/>
<evidence type="ECO:0000313" key="3">
    <source>
        <dbReference type="Proteomes" id="UP000242381"/>
    </source>
</evidence>
<dbReference type="EMBL" id="KV921314">
    <property type="protein sequence ID" value="ORE19241.1"/>
    <property type="molecule type" value="Genomic_DNA"/>
</dbReference>
<feature type="region of interest" description="Disordered" evidence="1">
    <location>
        <begin position="218"/>
        <end position="254"/>
    </location>
</feature>
<dbReference type="Proteomes" id="UP000242381">
    <property type="component" value="Unassembled WGS sequence"/>
</dbReference>
<gene>
    <name evidence="2" type="ORF">BCV71DRAFT_283838</name>
</gene>
<dbReference type="OMA" id="HRNDNWN"/>
<dbReference type="AlphaFoldDB" id="A0A1X0S4Z6"/>
<organism evidence="2 3">
    <name type="scientific">Rhizopus microsporus</name>
    <dbReference type="NCBI Taxonomy" id="58291"/>
    <lineage>
        <taxon>Eukaryota</taxon>
        <taxon>Fungi</taxon>
        <taxon>Fungi incertae sedis</taxon>
        <taxon>Mucoromycota</taxon>
        <taxon>Mucoromycotina</taxon>
        <taxon>Mucoromycetes</taxon>
        <taxon>Mucorales</taxon>
        <taxon>Mucorineae</taxon>
        <taxon>Rhizopodaceae</taxon>
        <taxon>Rhizopus</taxon>
    </lineage>
</organism>
<reference evidence="2 3" key="1">
    <citation type="journal article" date="2016" name="Proc. Natl. Acad. Sci. U.S.A.">
        <title>Lipid metabolic changes in an early divergent fungus govern the establishment of a mutualistic symbiosis with endobacteria.</title>
        <authorList>
            <person name="Lastovetsky O.A."/>
            <person name="Gaspar M.L."/>
            <person name="Mondo S.J."/>
            <person name="LaButti K.M."/>
            <person name="Sandor L."/>
            <person name="Grigoriev I.V."/>
            <person name="Henry S.A."/>
            <person name="Pawlowska T.E."/>
        </authorList>
    </citation>
    <scope>NUCLEOTIDE SEQUENCE [LARGE SCALE GENOMIC DNA]</scope>
    <source>
        <strain evidence="2 3">ATCC 11559</strain>
    </source>
</reference>
<feature type="compositionally biased region" description="Low complexity" evidence="1">
    <location>
        <begin position="234"/>
        <end position="244"/>
    </location>
</feature>
<evidence type="ECO:0000313" key="2">
    <source>
        <dbReference type="EMBL" id="ORE19241.1"/>
    </source>
</evidence>